<feature type="transmembrane region" description="Helical" evidence="1">
    <location>
        <begin position="72"/>
        <end position="90"/>
    </location>
</feature>
<feature type="transmembrane region" description="Helical" evidence="1">
    <location>
        <begin position="184"/>
        <end position="204"/>
    </location>
</feature>
<accession>A0A537IJP7</accession>
<keyword evidence="1" id="KW-1133">Transmembrane helix</keyword>
<organism evidence="2 3">
    <name type="scientific">Candidatus Segetimicrobium genomatis</name>
    <dbReference type="NCBI Taxonomy" id="2569760"/>
    <lineage>
        <taxon>Bacteria</taxon>
        <taxon>Bacillati</taxon>
        <taxon>Candidatus Sysuimicrobiota</taxon>
        <taxon>Candidatus Sysuimicrobiia</taxon>
        <taxon>Candidatus Sysuimicrobiales</taxon>
        <taxon>Candidatus Segetimicrobiaceae</taxon>
        <taxon>Candidatus Segetimicrobium</taxon>
    </lineage>
</organism>
<keyword evidence="1" id="KW-0472">Membrane</keyword>
<dbReference type="EMBL" id="VBAP01000109">
    <property type="protein sequence ID" value="TMI71515.1"/>
    <property type="molecule type" value="Genomic_DNA"/>
</dbReference>
<evidence type="ECO:0000313" key="2">
    <source>
        <dbReference type="EMBL" id="TMI71515.1"/>
    </source>
</evidence>
<protein>
    <submittedName>
        <fullName evidence="2">Uncharacterized protein</fullName>
    </submittedName>
</protein>
<comment type="caution">
    <text evidence="2">The sequence shown here is derived from an EMBL/GenBank/DDBJ whole genome shotgun (WGS) entry which is preliminary data.</text>
</comment>
<evidence type="ECO:0000313" key="3">
    <source>
        <dbReference type="Proteomes" id="UP000318834"/>
    </source>
</evidence>
<gene>
    <name evidence="2" type="ORF">E6H05_12455</name>
</gene>
<feature type="transmembrane region" description="Helical" evidence="1">
    <location>
        <begin position="96"/>
        <end position="113"/>
    </location>
</feature>
<keyword evidence="1" id="KW-0812">Transmembrane</keyword>
<dbReference type="AlphaFoldDB" id="A0A537IJP7"/>
<reference evidence="2 3" key="1">
    <citation type="journal article" date="2019" name="Nat. Microbiol.">
        <title>Mediterranean grassland soil C-N compound turnover is dependent on rainfall and depth, and is mediated by genomically divergent microorganisms.</title>
        <authorList>
            <person name="Diamond S."/>
            <person name="Andeer P.F."/>
            <person name="Li Z."/>
            <person name="Crits-Christoph A."/>
            <person name="Burstein D."/>
            <person name="Anantharaman K."/>
            <person name="Lane K.R."/>
            <person name="Thomas B.C."/>
            <person name="Pan C."/>
            <person name="Northen T.R."/>
            <person name="Banfield J.F."/>
        </authorList>
    </citation>
    <scope>NUCLEOTIDE SEQUENCE [LARGE SCALE GENOMIC DNA]</scope>
    <source>
        <strain evidence="2">NP_8</strain>
    </source>
</reference>
<dbReference type="Proteomes" id="UP000318834">
    <property type="component" value="Unassembled WGS sequence"/>
</dbReference>
<name>A0A537IJP7_9BACT</name>
<evidence type="ECO:0000256" key="1">
    <source>
        <dbReference type="SAM" id="Phobius"/>
    </source>
</evidence>
<proteinExistence type="predicted"/>
<sequence>MNQPSAGAPMESLQFDHAERDGSAASLTCAVCSQAIATSYYEVNGNVTCQRCRSQTLAGWNRGSPGGRFAKALGLGLGAAVVGAGIYFGIAALTGYEFGLVAIVVGVLVGGAVRKGSNGRGGRRYQLLAMFLTYTAVVVTDSSLIARELKKEWRAQAAAPAAVTDGINVSTGAAVGTAPRPGPLAIALGLALIIALAYAAPIMIGITSPLHLLIAGFALYEAWKLNRGVALQITGPYQAAARPAAA</sequence>